<reference evidence="3 4" key="1">
    <citation type="submission" date="2019-02" db="EMBL/GenBank/DDBJ databases">
        <title>Draft genome sequences of novel Actinobacteria.</title>
        <authorList>
            <person name="Sahin N."/>
            <person name="Ay H."/>
            <person name="Saygin H."/>
        </authorList>
    </citation>
    <scope>NUCLEOTIDE SEQUENCE [LARGE SCALE GENOMIC DNA]</scope>
    <source>
        <strain evidence="3 4">8K307</strain>
    </source>
</reference>
<name>A0A4R5A5G6_9ACTN</name>
<organism evidence="3 4">
    <name type="scientific">Jiangella aurantiaca</name>
    <dbReference type="NCBI Taxonomy" id="2530373"/>
    <lineage>
        <taxon>Bacteria</taxon>
        <taxon>Bacillati</taxon>
        <taxon>Actinomycetota</taxon>
        <taxon>Actinomycetes</taxon>
        <taxon>Jiangellales</taxon>
        <taxon>Jiangellaceae</taxon>
        <taxon>Jiangella</taxon>
    </lineage>
</organism>
<feature type="compositionally biased region" description="Basic and acidic residues" evidence="2">
    <location>
        <begin position="46"/>
        <end position="63"/>
    </location>
</feature>
<evidence type="ECO:0008006" key="5">
    <source>
        <dbReference type="Google" id="ProtNLM"/>
    </source>
</evidence>
<accession>A0A4R5A5G6</accession>
<dbReference type="EMBL" id="SMLB01000062">
    <property type="protein sequence ID" value="TDD64792.1"/>
    <property type="molecule type" value="Genomic_DNA"/>
</dbReference>
<feature type="region of interest" description="Disordered" evidence="2">
    <location>
        <begin position="46"/>
        <end position="82"/>
    </location>
</feature>
<dbReference type="RefSeq" id="WP_132107504.1">
    <property type="nucleotide sequence ID" value="NZ_SMLB01000062.1"/>
</dbReference>
<keyword evidence="1" id="KW-0175">Coiled coil</keyword>
<keyword evidence="4" id="KW-1185">Reference proteome</keyword>
<dbReference type="Proteomes" id="UP000295217">
    <property type="component" value="Unassembled WGS sequence"/>
</dbReference>
<evidence type="ECO:0000313" key="4">
    <source>
        <dbReference type="Proteomes" id="UP000295217"/>
    </source>
</evidence>
<evidence type="ECO:0000256" key="1">
    <source>
        <dbReference type="SAM" id="Coils"/>
    </source>
</evidence>
<gene>
    <name evidence="3" type="ORF">E1262_27275</name>
</gene>
<sequence>MPANDTEAAALAELDRLTASYTAAAANLERARAELHDAIIRHLRERSAPPGKIADHTPYDRNHIGRLGRAAGVPPIRGQNPT</sequence>
<feature type="coiled-coil region" evidence="1">
    <location>
        <begin position="14"/>
        <end position="45"/>
    </location>
</feature>
<proteinExistence type="predicted"/>
<dbReference type="OrthoDB" id="4324338at2"/>
<evidence type="ECO:0000256" key="2">
    <source>
        <dbReference type="SAM" id="MobiDB-lite"/>
    </source>
</evidence>
<dbReference type="AlphaFoldDB" id="A0A4R5A5G6"/>
<comment type="caution">
    <text evidence="3">The sequence shown here is derived from an EMBL/GenBank/DDBJ whole genome shotgun (WGS) entry which is preliminary data.</text>
</comment>
<protein>
    <recommendedName>
        <fullName evidence="5">HNH endonuclease</fullName>
    </recommendedName>
</protein>
<evidence type="ECO:0000313" key="3">
    <source>
        <dbReference type="EMBL" id="TDD64792.1"/>
    </source>
</evidence>